<accession>A0A8S5TBE3</accession>
<organism evidence="1">
    <name type="scientific">Siphoviridae sp. ctwuP1</name>
    <dbReference type="NCBI Taxonomy" id="2827972"/>
    <lineage>
        <taxon>Viruses</taxon>
        <taxon>Duplodnaviria</taxon>
        <taxon>Heunggongvirae</taxon>
        <taxon>Uroviricota</taxon>
        <taxon>Caudoviricetes</taxon>
    </lineage>
</organism>
<name>A0A8S5TBE3_9CAUD</name>
<protein>
    <submittedName>
        <fullName evidence="1">Uncharacterized protein</fullName>
    </submittedName>
</protein>
<dbReference type="EMBL" id="BK032787">
    <property type="protein sequence ID" value="DAF60355.1"/>
    <property type="molecule type" value="Genomic_DNA"/>
</dbReference>
<reference evidence="1" key="1">
    <citation type="journal article" date="2021" name="Proc. Natl. Acad. Sci. U.S.A.">
        <title>A Catalog of Tens of Thousands of Viruses from Human Metagenomes Reveals Hidden Associations with Chronic Diseases.</title>
        <authorList>
            <person name="Tisza M.J."/>
            <person name="Buck C.B."/>
        </authorList>
    </citation>
    <scope>NUCLEOTIDE SEQUENCE</scope>
    <source>
        <strain evidence="1">CtwuP1</strain>
    </source>
</reference>
<proteinExistence type="predicted"/>
<sequence>MQTEKGQEYLKKCWAIRQTEPDRGALRAQFGNQKANGGVRR</sequence>
<evidence type="ECO:0000313" key="1">
    <source>
        <dbReference type="EMBL" id="DAF60355.1"/>
    </source>
</evidence>